<dbReference type="InterPro" id="IPR051678">
    <property type="entry name" value="AGP_Transferase"/>
</dbReference>
<gene>
    <name evidence="2" type="ORF">AJ79_10071</name>
</gene>
<dbReference type="Gene3D" id="3.90.1200.10">
    <property type="match status" value="1"/>
</dbReference>
<keyword evidence="3" id="KW-1185">Reference proteome</keyword>
<comment type="caution">
    <text evidence="2">The sequence shown here is derived from an EMBL/GenBank/DDBJ whole genome shotgun (WGS) entry which is preliminary data.</text>
</comment>
<dbReference type="SUPFAM" id="SSF56112">
    <property type="entry name" value="Protein kinase-like (PK-like)"/>
    <property type="match status" value="1"/>
</dbReference>
<dbReference type="Proteomes" id="UP000223968">
    <property type="component" value="Unassembled WGS sequence"/>
</dbReference>
<protein>
    <recommendedName>
        <fullName evidence="1">Aminoglycoside phosphotransferase domain-containing protein</fullName>
    </recommendedName>
</protein>
<feature type="domain" description="Aminoglycoside phosphotransferase" evidence="1">
    <location>
        <begin position="199"/>
        <end position="357"/>
    </location>
</feature>
<dbReference type="OrthoDB" id="2906425at2759"/>
<dbReference type="EMBL" id="PDNB01000348">
    <property type="protein sequence ID" value="PGG95411.1"/>
    <property type="molecule type" value="Genomic_DNA"/>
</dbReference>
<dbReference type="STRING" id="1447875.A0A2B7WFV7"/>
<dbReference type="AlphaFoldDB" id="A0A2B7WFV7"/>
<dbReference type="PANTHER" id="PTHR21310:SF58">
    <property type="entry name" value="AMINOGLYCOSIDE PHOSPHOTRANSFERASE DOMAIN-CONTAINING PROTEIN"/>
    <property type="match status" value="1"/>
</dbReference>
<dbReference type="Pfam" id="PF01636">
    <property type="entry name" value="APH"/>
    <property type="match status" value="1"/>
</dbReference>
<reference evidence="2 3" key="1">
    <citation type="submission" date="2017-10" db="EMBL/GenBank/DDBJ databases">
        <title>Comparative genomics in systemic dimorphic fungi from Ajellomycetaceae.</title>
        <authorList>
            <person name="Munoz J.F."/>
            <person name="Mcewen J.G."/>
            <person name="Clay O.K."/>
            <person name="Cuomo C.A."/>
        </authorList>
    </citation>
    <scope>NUCLEOTIDE SEQUENCE [LARGE SCALE GENOMIC DNA]</scope>
    <source>
        <strain evidence="2 3">UAMH5409</strain>
    </source>
</reference>
<organism evidence="2 3">
    <name type="scientific">Helicocarpus griseus UAMH5409</name>
    <dbReference type="NCBI Taxonomy" id="1447875"/>
    <lineage>
        <taxon>Eukaryota</taxon>
        <taxon>Fungi</taxon>
        <taxon>Dikarya</taxon>
        <taxon>Ascomycota</taxon>
        <taxon>Pezizomycotina</taxon>
        <taxon>Eurotiomycetes</taxon>
        <taxon>Eurotiomycetidae</taxon>
        <taxon>Onygenales</taxon>
        <taxon>Ajellomycetaceae</taxon>
        <taxon>Helicocarpus</taxon>
    </lineage>
</organism>
<sequence length="388" mass="44301">MSSATSVQQALSLIESANLEHTEHKLLTLFIEDAVDPAFAAKYILDRENARTTSSKEYTLRLIKNDWRRLLSKLEDSPRPSYITKSLGGMSPLLEAFITPSQYSRMREILQCDESIPSSQMDPGHNHLLNILFMASDYIVVPVGPGARLHLSDERGDRIRSSVLQISLATDDLEKRPPPSPLLLSIHSRLSTSLRWAHIEDQHRGDSFLIMTGIAGQPVQQVFHLMTYKERERLVSDLQHCILQFRQVPNKNGYLICNALGGPVFDYRIDNDICGPFESEEDFNDSLVKRDDVKPLVKAAHSKKHHIYFTHGDLGPANILVEGGKLAGIVDFECSGFMPEYWEYTKAMFDLWGTQKPWVAMINSLFGEHEYKEELKAEKKLWEYRNPW</sequence>
<dbReference type="InterPro" id="IPR002575">
    <property type="entry name" value="Aminoglycoside_PTrfase"/>
</dbReference>
<evidence type="ECO:0000259" key="1">
    <source>
        <dbReference type="Pfam" id="PF01636"/>
    </source>
</evidence>
<proteinExistence type="predicted"/>
<accession>A0A2B7WFV7</accession>
<evidence type="ECO:0000313" key="3">
    <source>
        <dbReference type="Proteomes" id="UP000223968"/>
    </source>
</evidence>
<dbReference type="PANTHER" id="PTHR21310">
    <property type="entry name" value="AMINOGLYCOSIDE PHOSPHOTRANSFERASE-RELATED-RELATED"/>
    <property type="match status" value="1"/>
</dbReference>
<dbReference type="InterPro" id="IPR011009">
    <property type="entry name" value="Kinase-like_dom_sf"/>
</dbReference>
<name>A0A2B7WFV7_9EURO</name>
<evidence type="ECO:0000313" key="2">
    <source>
        <dbReference type="EMBL" id="PGG95411.1"/>
    </source>
</evidence>